<dbReference type="Proteomes" id="UP000077875">
    <property type="component" value="Chromosome"/>
</dbReference>
<dbReference type="EMBL" id="CP015243">
    <property type="protein sequence ID" value="ANF58441.1"/>
    <property type="molecule type" value="Genomic_DNA"/>
</dbReference>
<evidence type="ECO:0000256" key="12">
    <source>
        <dbReference type="ARBA" id="ARBA00022777"/>
    </source>
</evidence>
<proteinExistence type="inferred from homology"/>
<dbReference type="Pfam" id="PF00381">
    <property type="entry name" value="PTS-HPr"/>
    <property type="match status" value="1"/>
</dbReference>
<feature type="domain" description="PTS EIIA type-1" evidence="14">
    <location>
        <begin position="24"/>
        <end position="131"/>
    </location>
</feature>
<evidence type="ECO:0000256" key="10">
    <source>
        <dbReference type="ARBA" id="ARBA00022683"/>
    </source>
</evidence>
<evidence type="ECO:0000256" key="8">
    <source>
        <dbReference type="ARBA" id="ARBA00022597"/>
    </source>
</evidence>
<dbReference type="SUPFAM" id="SSF47831">
    <property type="entry name" value="Enzyme I of the PEP:sugar phosphotransferase system HPr-binding (sub)domain"/>
    <property type="match status" value="1"/>
</dbReference>
<evidence type="ECO:0000256" key="2">
    <source>
        <dbReference type="ARBA" id="ARBA00001946"/>
    </source>
</evidence>
<evidence type="ECO:0000259" key="15">
    <source>
        <dbReference type="PROSITE" id="PS51350"/>
    </source>
</evidence>
<dbReference type="InterPro" id="IPR000032">
    <property type="entry name" value="HPr-like"/>
</dbReference>
<dbReference type="GO" id="GO:0008965">
    <property type="term" value="F:phosphoenolpyruvate-protein phosphotransferase activity"/>
    <property type="evidence" value="ECO:0007669"/>
    <property type="project" value="UniProtKB-EC"/>
</dbReference>
<dbReference type="KEGG" id="haa:A5892_13985"/>
<evidence type="ECO:0000256" key="1">
    <source>
        <dbReference type="ARBA" id="ARBA00000683"/>
    </source>
</evidence>
<dbReference type="InterPro" id="IPR035895">
    <property type="entry name" value="HPr-like_sf"/>
</dbReference>
<organism evidence="16 17">
    <name type="scientific">Halotalea alkalilenta</name>
    <dbReference type="NCBI Taxonomy" id="376489"/>
    <lineage>
        <taxon>Bacteria</taxon>
        <taxon>Pseudomonadati</taxon>
        <taxon>Pseudomonadota</taxon>
        <taxon>Gammaproteobacteria</taxon>
        <taxon>Oceanospirillales</taxon>
        <taxon>Halomonadaceae</taxon>
        <taxon>Halotalea</taxon>
    </lineage>
</organism>
<dbReference type="InterPro" id="IPR001020">
    <property type="entry name" value="PTS_HPr_His_P_site"/>
</dbReference>
<dbReference type="STRING" id="376489.A5892_13985"/>
<dbReference type="PROSITE" id="PS00369">
    <property type="entry name" value="PTS_HPR_HIS"/>
    <property type="match status" value="1"/>
</dbReference>
<evidence type="ECO:0000256" key="4">
    <source>
        <dbReference type="ARBA" id="ARBA00007837"/>
    </source>
</evidence>
<dbReference type="GO" id="GO:0009401">
    <property type="term" value="P:phosphoenolpyruvate-dependent sugar phosphotransferase system"/>
    <property type="evidence" value="ECO:0007669"/>
    <property type="project" value="UniProtKB-KW"/>
</dbReference>
<dbReference type="Gene3D" id="2.70.70.10">
    <property type="entry name" value="Glucose Permease (Domain IIA)"/>
    <property type="match status" value="1"/>
</dbReference>
<dbReference type="PANTHER" id="PTHR46244">
    <property type="entry name" value="PHOSPHOENOLPYRUVATE-PROTEIN PHOSPHOTRANSFERASE"/>
    <property type="match status" value="1"/>
</dbReference>
<dbReference type="PANTHER" id="PTHR46244:SF6">
    <property type="entry name" value="PHOSPHOENOLPYRUVATE-PROTEIN PHOSPHOTRANSFERASE"/>
    <property type="match status" value="1"/>
</dbReference>
<dbReference type="AlphaFoldDB" id="A0A172YGM7"/>
<dbReference type="SUPFAM" id="SSF52009">
    <property type="entry name" value="Phosphohistidine domain"/>
    <property type="match status" value="1"/>
</dbReference>
<keyword evidence="17" id="KW-1185">Reference proteome</keyword>
<keyword evidence="10" id="KW-0598">Phosphotransferase system</keyword>
<gene>
    <name evidence="16" type="ORF">A5892_13985</name>
</gene>
<evidence type="ECO:0000259" key="14">
    <source>
        <dbReference type="PROSITE" id="PS51093"/>
    </source>
</evidence>
<keyword evidence="12" id="KW-0418">Kinase</keyword>
<comment type="similarity">
    <text evidence="4">Belongs to the PEP-utilizing enzyme family.</text>
</comment>
<keyword evidence="8" id="KW-0762">Sugar transport</keyword>
<evidence type="ECO:0000256" key="11">
    <source>
        <dbReference type="ARBA" id="ARBA00022723"/>
    </source>
</evidence>
<dbReference type="NCBIfam" id="TIGR01417">
    <property type="entry name" value="PTS_I_fam"/>
    <property type="match status" value="1"/>
</dbReference>
<dbReference type="SUPFAM" id="SSF55594">
    <property type="entry name" value="HPr-like"/>
    <property type="match status" value="1"/>
</dbReference>
<dbReference type="Gene3D" id="1.10.274.10">
    <property type="entry name" value="PtsI, HPr-binding domain"/>
    <property type="match status" value="1"/>
</dbReference>
<dbReference type="Pfam" id="PF05524">
    <property type="entry name" value="PEP-utilisers_N"/>
    <property type="match status" value="1"/>
</dbReference>
<keyword evidence="6" id="KW-0813">Transport</keyword>
<keyword evidence="11" id="KW-0479">Metal-binding</keyword>
<dbReference type="PROSITE" id="PS00742">
    <property type="entry name" value="PEP_ENZYMES_2"/>
    <property type="match status" value="1"/>
</dbReference>
<dbReference type="InterPro" id="IPR040442">
    <property type="entry name" value="Pyrv_kinase-like_dom_sf"/>
</dbReference>
<evidence type="ECO:0000256" key="5">
    <source>
        <dbReference type="ARBA" id="ARBA00012232"/>
    </source>
</evidence>
<dbReference type="InterPro" id="IPR036637">
    <property type="entry name" value="Phosphohistidine_dom_sf"/>
</dbReference>
<dbReference type="PROSITE" id="PS51093">
    <property type="entry name" value="PTS_EIIA_TYPE_1"/>
    <property type="match status" value="1"/>
</dbReference>
<dbReference type="GO" id="GO:0046872">
    <property type="term" value="F:metal ion binding"/>
    <property type="evidence" value="ECO:0007669"/>
    <property type="project" value="UniProtKB-KW"/>
</dbReference>
<dbReference type="InterPro" id="IPR008279">
    <property type="entry name" value="PEP-util_enz_mobile_dom"/>
</dbReference>
<dbReference type="Gene3D" id="3.50.30.10">
    <property type="entry name" value="Phosphohistidine domain"/>
    <property type="match status" value="1"/>
</dbReference>
<evidence type="ECO:0000313" key="16">
    <source>
        <dbReference type="EMBL" id="ANF58441.1"/>
    </source>
</evidence>
<dbReference type="PRINTS" id="PR00107">
    <property type="entry name" value="PHOSPHOCPHPR"/>
</dbReference>
<name>A0A172YGM7_9GAMM</name>
<dbReference type="SUPFAM" id="SSF51621">
    <property type="entry name" value="Phosphoenolpyruvate/pyruvate domain"/>
    <property type="match status" value="1"/>
</dbReference>
<dbReference type="Pfam" id="PF00391">
    <property type="entry name" value="PEP-utilizers"/>
    <property type="match status" value="1"/>
</dbReference>
<evidence type="ECO:0000256" key="9">
    <source>
        <dbReference type="ARBA" id="ARBA00022679"/>
    </source>
</evidence>
<dbReference type="InterPro" id="IPR015813">
    <property type="entry name" value="Pyrv/PenolPyrv_kinase-like_dom"/>
</dbReference>
<evidence type="ECO:0000256" key="3">
    <source>
        <dbReference type="ARBA" id="ARBA00004496"/>
    </source>
</evidence>
<keyword evidence="7" id="KW-0963">Cytoplasm</keyword>
<protein>
    <recommendedName>
        <fullName evidence="5">phosphoenolpyruvate--protein phosphotransferase</fullName>
        <ecNumber evidence="5">2.7.3.9</ecNumber>
    </recommendedName>
</protein>
<keyword evidence="13" id="KW-0460">Magnesium</keyword>
<accession>A0A172YGM7</accession>
<comment type="catalytic activity">
    <reaction evidence="1">
        <text>L-histidyl-[protein] + phosphoenolpyruvate = N(pros)-phospho-L-histidyl-[protein] + pyruvate</text>
        <dbReference type="Rhea" id="RHEA:23880"/>
        <dbReference type="Rhea" id="RHEA-COMP:9745"/>
        <dbReference type="Rhea" id="RHEA-COMP:9746"/>
        <dbReference type="ChEBI" id="CHEBI:15361"/>
        <dbReference type="ChEBI" id="CHEBI:29979"/>
        <dbReference type="ChEBI" id="CHEBI:58702"/>
        <dbReference type="ChEBI" id="CHEBI:64837"/>
        <dbReference type="EC" id="2.7.3.9"/>
    </reaction>
</comment>
<evidence type="ECO:0000256" key="13">
    <source>
        <dbReference type="ARBA" id="ARBA00022842"/>
    </source>
</evidence>
<comment type="cofactor">
    <cofactor evidence="2">
        <name>Mg(2+)</name>
        <dbReference type="ChEBI" id="CHEBI:18420"/>
    </cofactor>
</comment>
<keyword evidence="9" id="KW-0808">Transferase</keyword>
<evidence type="ECO:0000256" key="7">
    <source>
        <dbReference type="ARBA" id="ARBA00022490"/>
    </source>
</evidence>
<dbReference type="EC" id="2.7.3.9" evidence="5"/>
<reference evidence="16 17" key="1">
    <citation type="submission" date="2016-04" db="EMBL/GenBank/DDBJ databases">
        <title>Complete Genome Sequence of Halotalea alkalilenta IHB B 13600.</title>
        <authorList>
            <person name="Swarnkar M.K."/>
            <person name="Sharma A."/>
            <person name="Kaushal K."/>
            <person name="Soni R."/>
            <person name="Rana S."/>
            <person name="Singh A.K."/>
            <person name="Gulati A."/>
        </authorList>
    </citation>
    <scope>NUCLEOTIDE SEQUENCE [LARGE SCALE GENOMIC DNA]</scope>
    <source>
        <strain evidence="16 17">IHB B 13600</strain>
    </source>
</reference>
<dbReference type="GO" id="GO:0016301">
    <property type="term" value="F:kinase activity"/>
    <property type="evidence" value="ECO:0007669"/>
    <property type="project" value="UniProtKB-KW"/>
</dbReference>
<dbReference type="InterPro" id="IPR036618">
    <property type="entry name" value="PtsI_HPr-bd_sf"/>
</dbReference>
<dbReference type="InterPro" id="IPR000121">
    <property type="entry name" value="PEP_util_C"/>
</dbReference>
<dbReference type="Gene3D" id="3.30.1340.10">
    <property type="entry name" value="HPr-like"/>
    <property type="match status" value="1"/>
</dbReference>
<comment type="subcellular location">
    <subcellularLocation>
        <location evidence="3">Cytoplasm</location>
    </subcellularLocation>
</comment>
<sequence>MSRAEIVLQAPCDALVVPLEQVPDPVFAGGQLGPGLAIEPLGQTLHAPCAGTVVMCATTRHALTLRLGDEPDAPELLLHLGLDTVELGGRGIEALVAVGQQVEAGAPLLRFDADLLAREATSLVTPLVFIAGVQLRIEAQAPGRVTQGETLARLSFATDAGRSGEAGGPRCEGSATVALEAGLHARPAAKLKAIGEHHASRLSFALDGAEAEAGRLTAMLGLGIGFGSRVAVRAEGGDAAAALREAIALLETAEGARSPSAAGIDAGVSRVLDAIDADGVLRGVAASTGVAVAPLVRLRAQRIEVARAGAGVEQELARFDRALGELRTQLGGDRARATREEDAQILAAHLEWLDDPELTERTVAGIERGESAGFAWRETLDAQIAQLERAESALIRSRAGDLRDLEQRLLALLEGVESAVAVPHGAILVADDLTPSQLIQLDSVEPKGLCLAAGGATSHVAILARARGLPCLVGMGQALGDALDDETLESVRLAVLDAERGTLELRPGPERLAEAQRRRDSLAREHAEAFGAASSEARTRDGALIEVAANIGHPDEAEAAFAQGADGIGLFRSEFLFLDRPVAPDRGRQRADYQAALDAMQGKPVIIRTLDIGADKQLDYLRLGQTPNPALGMRGVRLIEGHQALLVDQLRALLECRPPAGKGGLRIMLPMVTDLLDVRRVREWIDTLVDELGLAEDADFVAPELGVMIEVPAAALCAASLAREVDFFSIGTNDLTQYTLAMDREAPGLAARMDALHPAVLRLVRLCVEGAALYGRKVGVCGAAAGDEIAVAALIALGVDELSMEPARVPAIKAWVRRLDRARLAARIDEALALDDAAQVRSWVARSITTNP</sequence>
<dbReference type="InterPro" id="IPR006318">
    <property type="entry name" value="PTS_EI-like"/>
</dbReference>
<dbReference type="Pfam" id="PF00358">
    <property type="entry name" value="PTS_EIIA_1"/>
    <property type="match status" value="1"/>
</dbReference>
<dbReference type="GO" id="GO:0005737">
    <property type="term" value="C:cytoplasm"/>
    <property type="evidence" value="ECO:0007669"/>
    <property type="project" value="UniProtKB-SubCell"/>
</dbReference>
<dbReference type="InterPro" id="IPR001127">
    <property type="entry name" value="PTS_EIIA_1_perm"/>
</dbReference>
<evidence type="ECO:0000313" key="17">
    <source>
        <dbReference type="Proteomes" id="UP000077875"/>
    </source>
</evidence>
<dbReference type="InterPro" id="IPR023151">
    <property type="entry name" value="PEP_util_CS"/>
</dbReference>
<dbReference type="PRINTS" id="PR01736">
    <property type="entry name" value="PHPHTRNFRASE"/>
</dbReference>
<dbReference type="Gene3D" id="3.20.20.60">
    <property type="entry name" value="Phosphoenolpyruvate-binding domains"/>
    <property type="match status" value="1"/>
</dbReference>
<dbReference type="InterPro" id="IPR011055">
    <property type="entry name" value="Dup_hybrid_motif"/>
</dbReference>
<dbReference type="SUPFAM" id="SSF51261">
    <property type="entry name" value="Duplicated hybrid motif"/>
    <property type="match status" value="1"/>
</dbReference>
<dbReference type="RefSeq" id="WP_064123318.1">
    <property type="nucleotide sequence ID" value="NZ_CP015243.1"/>
</dbReference>
<dbReference type="InterPro" id="IPR050499">
    <property type="entry name" value="PEP-utilizing_PTS_enzyme"/>
</dbReference>
<dbReference type="InterPro" id="IPR008731">
    <property type="entry name" value="PTS_EIN"/>
</dbReference>
<evidence type="ECO:0000256" key="6">
    <source>
        <dbReference type="ARBA" id="ARBA00022448"/>
    </source>
</evidence>
<dbReference type="Pfam" id="PF02896">
    <property type="entry name" value="PEP-utilizers_C"/>
    <property type="match status" value="1"/>
</dbReference>
<dbReference type="PROSITE" id="PS51350">
    <property type="entry name" value="PTS_HPR_DOM"/>
    <property type="match status" value="1"/>
</dbReference>
<feature type="domain" description="HPr" evidence="15">
    <location>
        <begin position="170"/>
        <end position="257"/>
    </location>
</feature>